<evidence type="ECO:0000256" key="2">
    <source>
        <dbReference type="SAM" id="SignalP"/>
    </source>
</evidence>
<dbReference type="EMBL" id="AP019791">
    <property type="protein sequence ID" value="BBL79941.1"/>
    <property type="molecule type" value="Genomic_DNA"/>
</dbReference>
<organism evidence="4 5">
    <name type="scientific">Rubrobacter xylanophilus</name>
    <dbReference type="NCBI Taxonomy" id="49319"/>
    <lineage>
        <taxon>Bacteria</taxon>
        <taxon>Bacillati</taxon>
        <taxon>Actinomycetota</taxon>
        <taxon>Rubrobacteria</taxon>
        <taxon>Rubrobacterales</taxon>
        <taxon>Rubrobacteraceae</taxon>
        <taxon>Rubrobacter</taxon>
    </lineage>
</organism>
<dbReference type="GO" id="GO:0005975">
    <property type="term" value="P:carbohydrate metabolic process"/>
    <property type="evidence" value="ECO:0007669"/>
    <property type="project" value="InterPro"/>
</dbReference>
<keyword evidence="5" id="KW-1185">Reference proteome</keyword>
<feature type="signal peptide" evidence="2">
    <location>
        <begin position="1"/>
        <end position="17"/>
    </location>
</feature>
<feature type="transmembrane region" description="Helical" evidence="1">
    <location>
        <begin position="546"/>
        <end position="567"/>
    </location>
</feature>
<dbReference type="Proteomes" id="UP000318065">
    <property type="component" value="Chromosome"/>
</dbReference>
<keyword evidence="1" id="KW-0812">Transmembrane</keyword>
<reference evidence="4" key="1">
    <citation type="journal article" date="2019" name="Microbiol. Resour. Announc.">
        <title>Complete Genome Sequence of Rubrobacter xylanophilus Strain AA3-22, Isolated from Arima Onsen in Japan.</title>
        <authorList>
            <person name="Tomariguchi N."/>
            <person name="Miyazaki K."/>
        </authorList>
    </citation>
    <scope>NUCLEOTIDE SEQUENCE [LARGE SCALE GENOMIC DNA]</scope>
    <source>
        <strain evidence="4">AA3-22</strain>
    </source>
</reference>
<evidence type="ECO:0000256" key="1">
    <source>
        <dbReference type="SAM" id="Phobius"/>
    </source>
</evidence>
<dbReference type="Pfam" id="PF06439">
    <property type="entry name" value="3keto-disac_hyd"/>
    <property type="match status" value="1"/>
</dbReference>
<evidence type="ECO:0000313" key="4">
    <source>
        <dbReference type="EMBL" id="BBL79941.1"/>
    </source>
</evidence>
<dbReference type="InterPro" id="IPR018763">
    <property type="entry name" value="DUF2334"/>
</dbReference>
<dbReference type="InterPro" id="IPR013320">
    <property type="entry name" value="ConA-like_dom_sf"/>
</dbReference>
<proteinExistence type="predicted"/>
<name>A0A510HIY2_9ACTN</name>
<feature type="domain" description="3-keto-alpha-glucoside-1,2-lyase/3-keto-2-hydroxy-glucal hydratase" evidence="3">
    <location>
        <begin position="575"/>
        <end position="758"/>
    </location>
</feature>
<dbReference type="SUPFAM" id="SSF88713">
    <property type="entry name" value="Glycoside hydrolase/deacetylase"/>
    <property type="match status" value="1"/>
</dbReference>
<dbReference type="GO" id="GO:0016787">
    <property type="term" value="F:hydrolase activity"/>
    <property type="evidence" value="ECO:0007669"/>
    <property type="project" value="InterPro"/>
</dbReference>
<gene>
    <name evidence="4" type="ORF">RxyAA322_17950</name>
</gene>
<dbReference type="AlphaFoldDB" id="A0A510HIY2"/>
<dbReference type="SUPFAM" id="SSF49899">
    <property type="entry name" value="Concanavalin A-like lectins/glucanases"/>
    <property type="match status" value="1"/>
</dbReference>
<accession>A0A510HIY2</accession>
<evidence type="ECO:0000259" key="3">
    <source>
        <dbReference type="Pfam" id="PF06439"/>
    </source>
</evidence>
<evidence type="ECO:0000313" key="5">
    <source>
        <dbReference type="Proteomes" id="UP000318065"/>
    </source>
</evidence>
<keyword evidence="1" id="KW-1133">Transmembrane helix</keyword>
<dbReference type="Pfam" id="PF10096">
    <property type="entry name" value="DUF2334"/>
    <property type="match status" value="1"/>
</dbReference>
<keyword evidence="1" id="KW-0472">Membrane</keyword>
<dbReference type="InterPro" id="IPR011330">
    <property type="entry name" value="Glyco_hydro/deAcase_b/a-brl"/>
</dbReference>
<keyword evidence="2" id="KW-0732">Signal</keyword>
<protein>
    <recommendedName>
        <fullName evidence="3">3-keto-alpha-glucoside-1,2-lyase/3-keto-2-hydroxy-glucal hydratase domain-containing protein</fullName>
    </recommendedName>
</protein>
<dbReference type="CDD" id="cd10923">
    <property type="entry name" value="CE4_COG5298"/>
    <property type="match status" value="1"/>
</dbReference>
<feature type="chain" id="PRO_5021722873" description="3-keto-alpha-glucoside-1,2-lyase/3-keto-2-hydroxy-glucal hydratase domain-containing protein" evidence="2">
    <location>
        <begin position="18"/>
        <end position="763"/>
    </location>
</feature>
<feature type="transmembrane region" description="Helical" evidence="1">
    <location>
        <begin position="508"/>
        <end position="526"/>
    </location>
</feature>
<dbReference type="Gene3D" id="2.60.120.560">
    <property type="entry name" value="Exo-inulinase, domain 1"/>
    <property type="match status" value="1"/>
</dbReference>
<sequence length="763" mass="84890">MLVAVLLLLTPAGVAGADEGSGTPAVLVVNQPSSEWQRASERMGLQMEMLLRHFTRETAVISPEEYEPGMASRYDRVVVVGNDALRPLPDDLLRDLARPERPVLWLGHRLEDLGGADFGFFPEGNLRPEGPIQVRYREESYPAAPGELRRIRIASPGVRVLASYELAGQEPVPYVLRGKNLWYVNGLPASSSAYPDPERDAPVLILADVLHDFLGVPAEGPRRAVVRLEDVSVHIPPERIIRIADYLHERRVPFALGVIPAQRFEDGRVVELSERPGFVRALRYAQERGGTIILHGYHHTFGSGEDYEFWDEQRDAPIAGETREMYARKLEDGIRILRDNGLEPRLWETPHYAASPLAYRTFAEYFSHAIETRDPVGWLPYPSGPDPYGQVLVPENLGYIAPREGRTVEDQLERARLLKIVRDAWAVGFYHPASVPPSELERLVEGLSRQGYVFADLKDLPTEVSYDYRPDPLTRLKSWLVSGPWLALMALDDALERQFSWWPAVRDAPWTVLAILAAAGVLLLRLRSMWRSPPPAAFLAGGSLRAWVAASAALLLLAGIAGGVRFFSGGGPSGGGELEGWSGLDWEVVYDGYGRVGVEDGAAVLEPRAVGSPSQTSAALALAGEPGWRDYTFTVRMRLEKQLRRNSPPNPWESGWLLFRYAGEGRSYYLAHKTNGLELGKLVPPAGVGQEFLVTRPEPAARPGRWHTYRIELRGPRITVYVDGERVISYTDPDPILHGRVGLYTEDARVAFRDPEVRLRGSG</sequence>
<dbReference type="InterPro" id="IPR010496">
    <property type="entry name" value="AL/BT2_dom"/>
</dbReference>